<keyword evidence="2" id="KW-0805">Transcription regulation</keyword>
<keyword evidence="6" id="KW-0175">Coiled coil</keyword>
<dbReference type="InterPro" id="IPR044787">
    <property type="entry name" value="HHO5-like"/>
</dbReference>
<evidence type="ECO:0000256" key="4">
    <source>
        <dbReference type="ARBA" id="ARBA00023163"/>
    </source>
</evidence>
<proteinExistence type="predicted"/>
<dbReference type="InterPro" id="IPR009057">
    <property type="entry name" value="Homeodomain-like_sf"/>
</dbReference>
<sequence>MGSPTPELSLEYKPNSHAVLSQKPFADHDQLEHLPQRQLQDFLARLEEERLKIEAFKRELPLCMQLLNNAMEVYKQQLETYQTSQGVIMRPVLEEFIPLKSMSIHEIDVDKASDPSSEKSSWMVSAQLWSPANNNITKQELPLTAEPLKETEPTIFDSNHKLALDTKQRNGGAFLPFSKEKSKSPALVSPEREMDNGSKGCGEEQGKGSSTQTHRKARRCWSPDLHRRFVNALQILGGSQAATPKQIRELMKVDGLTNDEVKSHLQKYRLHTRRPMPVPQPPSAPPQLVVLGGIWVPPQYTTQPGPLHYCAPPMAQEFYHHHQQQQQQQHHLLQPSVERSSVTAYRGRLSSPESDGRSGGEQSESIEEEEVEEREEEEEEDLHTVEKKKVLVQVSSVAAECSGLKF</sequence>
<dbReference type="SUPFAM" id="SSF46689">
    <property type="entry name" value="Homeodomain-like"/>
    <property type="match status" value="1"/>
</dbReference>
<keyword evidence="10" id="KW-1185">Reference proteome</keyword>
<feature type="compositionally biased region" description="Acidic residues" evidence="7">
    <location>
        <begin position="364"/>
        <end position="381"/>
    </location>
</feature>
<dbReference type="GO" id="GO:0003677">
    <property type="term" value="F:DNA binding"/>
    <property type="evidence" value="ECO:0007669"/>
    <property type="project" value="UniProtKB-KW"/>
</dbReference>
<evidence type="ECO:0000256" key="2">
    <source>
        <dbReference type="ARBA" id="ARBA00023015"/>
    </source>
</evidence>
<evidence type="ECO:0000313" key="10">
    <source>
        <dbReference type="Proteomes" id="UP001085076"/>
    </source>
</evidence>
<feature type="coiled-coil region" evidence="6">
    <location>
        <begin position="39"/>
        <end position="84"/>
    </location>
</feature>
<keyword evidence="3" id="KW-0238">DNA-binding</keyword>
<accession>A0A9D5HIW8</accession>
<dbReference type="OrthoDB" id="1908613at2759"/>
<feature type="region of interest" description="Disordered" evidence="7">
    <location>
        <begin position="338"/>
        <end position="383"/>
    </location>
</feature>
<dbReference type="Gene3D" id="1.10.10.60">
    <property type="entry name" value="Homeodomain-like"/>
    <property type="match status" value="1"/>
</dbReference>
<dbReference type="InterPro" id="IPR017930">
    <property type="entry name" value="Myb_dom"/>
</dbReference>
<feature type="compositionally biased region" description="Basic and acidic residues" evidence="7">
    <location>
        <begin position="190"/>
        <end position="206"/>
    </location>
</feature>
<dbReference type="InterPro" id="IPR006447">
    <property type="entry name" value="Myb_dom_plants"/>
</dbReference>
<dbReference type="NCBIfam" id="TIGR01557">
    <property type="entry name" value="myb_SHAQKYF"/>
    <property type="match status" value="1"/>
</dbReference>
<comment type="subcellular location">
    <subcellularLocation>
        <location evidence="1">Nucleus</location>
    </subcellularLocation>
</comment>
<dbReference type="Proteomes" id="UP001085076">
    <property type="component" value="Miscellaneous, Linkage group lg03"/>
</dbReference>
<dbReference type="Pfam" id="PF00249">
    <property type="entry name" value="Myb_DNA-binding"/>
    <property type="match status" value="1"/>
</dbReference>
<name>A0A9D5HIW8_9LILI</name>
<dbReference type="InterPro" id="IPR001005">
    <property type="entry name" value="SANT/Myb"/>
</dbReference>
<comment type="caution">
    <text evidence="9">The sequence shown here is derived from an EMBL/GenBank/DDBJ whole genome shotgun (WGS) entry which is preliminary data.</text>
</comment>
<dbReference type="GO" id="GO:0003700">
    <property type="term" value="F:DNA-binding transcription factor activity"/>
    <property type="evidence" value="ECO:0007669"/>
    <property type="project" value="InterPro"/>
</dbReference>
<reference evidence="9" key="1">
    <citation type="submission" date="2021-03" db="EMBL/GenBank/DDBJ databases">
        <authorList>
            <person name="Li Z."/>
            <person name="Yang C."/>
        </authorList>
    </citation>
    <scope>NUCLEOTIDE SEQUENCE</scope>
    <source>
        <strain evidence="9">Dzin_1.0</strain>
        <tissue evidence="9">Leaf</tissue>
    </source>
</reference>
<feature type="domain" description="HTH myb-type" evidence="8">
    <location>
        <begin position="213"/>
        <end position="273"/>
    </location>
</feature>
<dbReference type="Pfam" id="PF26575">
    <property type="entry name" value="HHO5_N"/>
    <property type="match status" value="1"/>
</dbReference>
<organism evidence="9 10">
    <name type="scientific">Dioscorea zingiberensis</name>
    <dbReference type="NCBI Taxonomy" id="325984"/>
    <lineage>
        <taxon>Eukaryota</taxon>
        <taxon>Viridiplantae</taxon>
        <taxon>Streptophyta</taxon>
        <taxon>Embryophyta</taxon>
        <taxon>Tracheophyta</taxon>
        <taxon>Spermatophyta</taxon>
        <taxon>Magnoliopsida</taxon>
        <taxon>Liliopsida</taxon>
        <taxon>Dioscoreales</taxon>
        <taxon>Dioscoreaceae</taxon>
        <taxon>Dioscorea</taxon>
    </lineage>
</organism>
<evidence type="ECO:0000256" key="1">
    <source>
        <dbReference type="ARBA" id="ARBA00004123"/>
    </source>
</evidence>
<evidence type="ECO:0000256" key="3">
    <source>
        <dbReference type="ARBA" id="ARBA00023125"/>
    </source>
</evidence>
<protein>
    <recommendedName>
        <fullName evidence="8">HTH myb-type domain-containing protein</fullName>
    </recommendedName>
</protein>
<dbReference type="EMBL" id="JAGGNH010000003">
    <property type="protein sequence ID" value="KAJ0977822.1"/>
    <property type="molecule type" value="Genomic_DNA"/>
</dbReference>
<dbReference type="FunFam" id="1.10.10.60:FF:000002">
    <property type="entry name" value="Myb family transcription factor"/>
    <property type="match status" value="1"/>
</dbReference>
<dbReference type="AlphaFoldDB" id="A0A9D5HIW8"/>
<evidence type="ECO:0000256" key="7">
    <source>
        <dbReference type="SAM" id="MobiDB-lite"/>
    </source>
</evidence>
<reference evidence="9" key="2">
    <citation type="journal article" date="2022" name="Hortic Res">
        <title>The genome of Dioscorea zingiberensis sheds light on the biosynthesis, origin and evolution of the medicinally important diosgenin saponins.</title>
        <authorList>
            <person name="Li Y."/>
            <person name="Tan C."/>
            <person name="Li Z."/>
            <person name="Guo J."/>
            <person name="Li S."/>
            <person name="Chen X."/>
            <person name="Wang C."/>
            <person name="Dai X."/>
            <person name="Yang H."/>
            <person name="Song W."/>
            <person name="Hou L."/>
            <person name="Xu J."/>
            <person name="Tong Z."/>
            <person name="Xu A."/>
            <person name="Yuan X."/>
            <person name="Wang W."/>
            <person name="Yang Q."/>
            <person name="Chen L."/>
            <person name="Sun Z."/>
            <person name="Wang K."/>
            <person name="Pan B."/>
            <person name="Chen J."/>
            <person name="Bao Y."/>
            <person name="Liu F."/>
            <person name="Qi X."/>
            <person name="Gang D.R."/>
            <person name="Wen J."/>
            <person name="Li J."/>
        </authorList>
    </citation>
    <scope>NUCLEOTIDE SEQUENCE</scope>
    <source>
        <strain evidence="9">Dzin_1.0</strain>
    </source>
</reference>
<dbReference type="InterPro" id="IPR058673">
    <property type="entry name" value="HHO5-like_N"/>
</dbReference>
<dbReference type="GO" id="GO:0005634">
    <property type="term" value="C:nucleus"/>
    <property type="evidence" value="ECO:0007669"/>
    <property type="project" value="UniProtKB-SubCell"/>
</dbReference>
<evidence type="ECO:0000256" key="6">
    <source>
        <dbReference type="SAM" id="Coils"/>
    </source>
</evidence>
<evidence type="ECO:0000259" key="8">
    <source>
        <dbReference type="PROSITE" id="PS51294"/>
    </source>
</evidence>
<dbReference type="PROSITE" id="PS51294">
    <property type="entry name" value="HTH_MYB"/>
    <property type="match status" value="1"/>
</dbReference>
<keyword evidence="4" id="KW-0804">Transcription</keyword>
<dbReference type="PANTHER" id="PTHR31003">
    <property type="entry name" value="MYB FAMILY TRANSCRIPTION FACTOR"/>
    <property type="match status" value="1"/>
</dbReference>
<evidence type="ECO:0000313" key="9">
    <source>
        <dbReference type="EMBL" id="KAJ0977822.1"/>
    </source>
</evidence>
<evidence type="ECO:0000256" key="5">
    <source>
        <dbReference type="ARBA" id="ARBA00023242"/>
    </source>
</evidence>
<keyword evidence="5" id="KW-0539">Nucleus</keyword>
<feature type="region of interest" description="Disordered" evidence="7">
    <location>
        <begin position="172"/>
        <end position="217"/>
    </location>
</feature>
<dbReference type="PANTHER" id="PTHR31003:SF19">
    <property type="entry name" value="MYB FAMILY TRANSCRIPTION FACTOR EFM"/>
    <property type="match status" value="1"/>
</dbReference>
<gene>
    <name evidence="9" type="ORF">J5N97_013296</name>
</gene>